<dbReference type="AlphaFoldDB" id="A0A6B0Y4V8"/>
<evidence type="ECO:0000313" key="2">
    <source>
        <dbReference type="EMBL" id="MXY35135.1"/>
    </source>
</evidence>
<dbReference type="InterPro" id="IPR032710">
    <property type="entry name" value="NTF2-like_dom_sf"/>
</dbReference>
<dbReference type="Gene3D" id="3.10.450.50">
    <property type="match status" value="1"/>
</dbReference>
<sequence length="138" mass="15357">MYDHSISVEDRAEITELYARYCQYADLCDGEKWAGCFAEDGVFSPSLGPGAGNTYRGREALAGFIAAPERVPLENRHWNTALTLERVGADVSAVCYAFLLRVAGVETPQILGSVTYRDLLTKESGSWRFKERRPTKDS</sequence>
<dbReference type="SUPFAM" id="SSF54427">
    <property type="entry name" value="NTF2-like"/>
    <property type="match status" value="1"/>
</dbReference>
<name>A0A6B0Y4V8_9RHOB</name>
<proteinExistence type="predicted"/>
<evidence type="ECO:0000259" key="1">
    <source>
        <dbReference type="Pfam" id="PF13577"/>
    </source>
</evidence>
<dbReference type="CDD" id="cd00531">
    <property type="entry name" value="NTF2_like"/>
    <property type="match status" value="1"/>
</dbReference>
<reference evidence="2" key="1">
    <citation type="submission" date="2019-09" db="EMBL/GenBank/DDBJ databases">
        <title>Characterisation of the sponge microbiome using genome-centric metagenomics.</title>
        <authorList>
            <person name="Engelberts J.P."/>
            <person name="Robbins S.J."/>
            <person name="De Goeij J.M."/>
            <person name="Aranda M."/>
            <person name="Bell S.C."/>
            <person name="Webster N.S."/>
        </authorList>
    </citation>
    <scope>NUCLEOTIDE SEQUENCE</scope>
    <source>
        <strain evidence="2">SB0664_bin_43</strain>
    </source>
</reference>
<dbReference type="Pfam" id="PF13577">
    <property type="entry name" value="SnoaL_4"/>
    <property type="match status" value="1"/>
</dbReference>
<protein>
    <submittedName>
        <fullName evidence="2">Nuclear transport factor 2 family protein</fullName>
    </submittedName>
</protein>
<dbReference type="EMBL" id="VXRY01000570">
    <property type="protein sequence ID" value="MXY35135.1"/>
    <property type="molecule type" value="Genomic_DNA"/>
</dbReference>
<dbReference type="InterPro" id="IPR037401">
    <property type="entry name" value="SnoaL-like"/>
</dbReference>
<organism evidence="2">
    <name type="scientific">Boseongicola sp. SB0664_bin_43</name>
    <dbReference type="NCBI Taxonomy" id="2604844"/>
    <lineage>
        <taxon>Bacteria</taxon>
        <taxon>Pseudomonadati</taxon>
        <taxon>Pseudomonadota</taxon>
        <taxon>Alphaproteobacteria</taxon>
        <taxon>Rhodobacterales</taxon>
        <taxon>Paracoccaceae</taxon>
        <taxon>Boseongicola</taxon>
    </lineage>
</organism>
<comment type="caution">
    <text evidence="2">The sequence shown here is derived from an EMBL/GenBank/DDBJ whole genome shotgun (WGS) entry which is preliminary data.</text>
</comment>
<gene>
    <name evidence="2" type="ORF">F4Y60_13845</name>
</gene>
<accession>A0A6B0Y4V8</accession>
<feature type="domain" description="SnoaL-like" evidence="1">
    <location>
        <begin position="8"/>
        <end position="133"/>
    </location>
</feature>